<comment type="caution">
    <text evidence="2">The sequence shown here is derived from an EMBL/GenBank/DDBJ whole genome shotgun (WGS) entry which is preliminary data.</text>
</comment>
<feature type="domain" description="MobA-like NTP transferase" evidence="1">
    <location>
        <begin position="4"/>
        <end position="159"/>
    </location>
</feature>
<accession>A0ABP7HSY4</accession>
<dbReference type="InterPro" id="IPR025877">
    <property type="entry name" value="MobA-like_NTP_Trfase"/>
</dbReference>
<dbReference type="PANTHER" id="PTHR43777">
    <property type="entry name" value="MOLYBDENUM COFACTOR CYTIDYLYLTRANSFERASE"/>
    <property type="match status" value="1"/>
</dbReference>
<dbReference type="EMBL" id="BAABAH010000001">
    <property type="protein sequence ID" value="GAA3803604.1"/>
    <property type="molecule type" value="Genomic_DNA"/>
</dbReference>
<sequence length="178" mass="18102">MIHGLLLAAGAGTRMGTPKALVPGWLAGAVEALRDGGCAEVTVVLGAAADEARALLPDGVDCVVAEDWESGMSRSLSAGLVALAGTEATAAMLHLVDLPDVGADVVRRLAACGGGRDVLARATYDGRPGHPVLIGRDRWAGVLEGATGDEGARAYLRRNDVVAVECGDLAGGHDVDRR</sequence>
<dbReference type="Proteomes" id="UP001501821">
    <property type="component" value="Unassembled WGS sequence"/>
</dbReference>
<evidence type="ECO:0000313" key="3">
    <source>
        <dbReference type="Proteomes" id="UP001501821"/>
    </source>
</evidence>
<keyword evidence="3" id="KW-1185">Reference proteome</keyword>
<dbReference type="PANTHER" id="PTHR43777:SF1">
    <property type="entry name" value="MOLYBDENUM COFACTOR CYTIDYLYLTRANSFERASE"/>
    <property type="match status" value="1"/>
</dbReference>
<dbReference type="GO" id="GO:0016740">
    <property type="term" value="F:transferase activity"/>
    <property type="evidence" value="ECO:0007669"/>
    <property type="project" value="UniProtKB-KW"/>
</dbReference>
<evidence type="ECO:0000313" key="2">
    <source>
        <dbReference type="EMBL" id="GAA3803604.1"/>
    </source>
</evidence>
<reference evidence="3" key="1">
    <citation type="journal article" date="2019" name="Int. J. Syst. Evol. Microbiol.">
        <title>The Global Catalogue of Microorganisms (GCM) 10K type strain sequencing project: providing services to taxonomists for standard genome sequencing and annotation.</title>
        <authorList>
            <consortium name="The Broad Institute Genomics Platform"/>
            <consortium name="The Broad Institute Genome Sequencing Center for Infectious Disease"/>
            <person name="Wu L."/>
            <person name="Ma J."/>
        </authorList>
    </citation>
    <scope>NUCLEOTIDE SEQUENCE [LARGE SCALE GENOMIC DNA]</scope>
    <source>
        <strain evidence="3">JCM 16953</strain>
    </source>
</reference>
<dbReference type="Gene3D" id="3.90.550.10">
    <property type="entry name" value="Spore Coat Polysaccharide Biosynthesis Protein SpsA, Chain A"/>
    <property type="match status" value="1"/>
</dbReference>
<evidence type="ECO:0000259" key="1">
    <source>
        <dbReference type="Pfam" id="PF12804"/>
    </source>
</evidence>
<dbReference type="CDD" id="cd04182">
    <property type="entry name" value="GT_2_like_f"/>
    <property type="match status" value="1"/>
</dbReference>
<keyword evidence="2" id="KW-0808">Transferase</keyword>
<name>A0ABP7HSY4_9ACTN</name>
<dbReference type="SUPFAM" id="SSF53448">
    <property type="entry name" value="Nucleotide-diphospho-sugar transferases"/>
    <property type="match status" value="1"/>
</dbReference>
<organism evidence="2 3">
    <name type="scientific">Nocardioides panacisoli</name>
    <dbReference type="NCBI Taxonomy" id="627624"/>
    <lineage>
        <taxon>Bacteria</taxon>
        <taxon>Bacillati</taxon>
        <taxon>Actinomycetota</taxon>
        <taxon>Actinomycetes</taxon>
        <taxon>Propionibacteriales</taxon>
        <taxon>Nocardioidaceae</taxon>
        <taxon>Nocardioides</taxon>
    </lineage>
</organism>
<protein>
    <submittedName>
        <fullName evidence="2">NTP transferase domain-containing protein</fullName>
    </submittedName>
</protein>
<dbReference type="InterPro" id="IPR029044">
    <property type="entry name" value="Nucleotide-diphossugar_trans"/>
</dbReference>
<proteinExistence type="predicted"/>
<dbReference type="Pfam" id="PF12804">
    <property type="entry name" value="NTP_transf_3"/>
    <property type="match status" value="1"/>
</dbReference>
<gene>
    <name evidence="2" type="ORF">GCM10022242_03440</name>
</gene>